<dbReference type="SUPFAM" id="SSF54593">
    <property type="entry name" value="Glyoxalase/Bleomycin resistance protein/Dihydroxybiphenyl dioxygenase"/>
    <property type="match status" value="1"/>
</dbReference>
<dbReference type="InterPro" id="IPR037523">
    <property type="entry name" value="VOC_core"/>
</dbReference>
<name>A0A5N6S5C3_9BIFI</name>
<gene>
    <name evidence="4" type="ORF">DDE84_11540</name>
</gene>
<proteinExistence type="predicted"/>
<keyword evidence="5" id="KW-1185">Reference proteome</keyword>
<comment type="caution">
    <text evidence="4">The sequence shown here is derived from an EMBL/GenBank/DDBJ whole genome shotgun (WGS) entry which is preliminary data.</text>
</comment>
<keyword evidence="1" id="KW-0479">Metal-binding</keyword>
<dbReference type="GO" id="GO:0046491">
    <property type="term" value="P:L-methylmalonyl-CoA metabolic process"/>
    <property type="evidence" value="ECO:0007669"/>
    <property type="project" value="TreeGrafter"/>
</dbReference>
<evidence type="ECO:0000259" key="3">
    <source>
        <dbReference type="PROSITE" id="PS51819"/>
    </source>
</evidence>
<dbReference type="PANTHER" id="PTHR43048:SF3">
    <property type="entry name" value="METHYLMALONYL-COA EPIMERASE, MITOCHONDRIAL"/>
    <property type="match status" value="1"/>
</dbReference>
<dbReference type="PANTHER" id="PTHR43048">
    <property type="entry name" value="METHYLMALONYL-COA EPIMERASE"/>
    <property type="match status" value="1"/>
</dbReference>
<dbReference type="InterPro" id="IPR051785">
    <property type="entry name" value="MMCE/EMCE_epimerase"/>
</dbReference>
<evidence type="ECO:0000256" key="2">
    <source>
        <dbReference type="SAM" id="MobiDB-lite"/>
    </source>
</evidence>
<feature type="region of interest" description="Disordered" evidence="2">
    <location>
        <begin position="1"/>
        <end position="25"/>
    </location>
</feature>
<dbReference type="GeneID" id="78128308"/>
<dbReference type="AlphaFoldDB" id="A0A5N6S5C3"/>
<evidence type="ECO:0000313" key="5">
    <source>
        <dbReference type="Proteomes" id="UP000325415"/>
    </source>
</evidence>
<evidence type="ECO:0000256" key="1">
    <source>
        <dbReference type="ARBA" id="ARBA00022723"/>
    </source>
</evidence>
<dbReference type="InterPro" id="IPR029068">
    <property type="entry name" value="Glyas_Bleomycin-R_OHBP_Dase"/>
</dbReference>
<protein>
    <submittedName>
        <fullName evidence="4">VOC family protein</fullName>
    </submittedName>
</protein>
<organism evidence="4 5">
    <name type="scientific">Bifidobacterium tibiigranuli</name>
    <dbReference type="NCBI Taxonomy" id="2172043"/>
    <lineage>
        <taxon>Bacteria</taxon>
        <taxon>Bacillati</taxon>
        <taxon>Actinomycetota</taxon>
        <taxon>Actinomycetes</taxon>
        <taxon>Bifidobacteriales</taxon>
        <taxon>Bifidobacteriaceae</taxon>
        <taxon>Bifidobacterium</taxon>
    </lineage>
</organism>
<dbReference type="InterPro" id="IPR004360">
    <property type="entry name" value="Glyas_Fos-R_dOase_dom"/>
</dbReference>
<feature type="domain" description="VOC" evidence="3">
    <location>
        <begin position="53"/>
        <end position="175"/>
    </location>
</feature>
<dbReference type="EMBL" id="QDAG01000016">
    <property type="protein sequence ID" value="KAE8126252.1"/>
    <property type="molecule type" value="Genomic_DNA"/>
</dbReference>
<sequence length="179" mass="19927">MTMTQPMKPDYPQYGNSHQTTDTAAETRAAANTNKAAGATDSDSDAIVARPVCLNHVALVVDSLEEQTRFYTSAVGLKASRKVDMGNHVIQYLESEHQDLIELIEYRDGRRQPRAFEQEARHHIAFSVSNIEQVAQRVTLLGGKVIASLVFAKQLGFYSIMVEDPEGFRVELVEYPALD</sequence>
<dbReference type="Gene3D" id="3.10.180.10">
    <property type="entry name" value="2,3-Dihydroxybiphenyl 1,2-Dioxygenase, domain 1"/>
    <property type="match status" value="1"/>
</dbReference>
<evidence type="ECO:0000313" key="4">
    <source>
        <dbReference type="EMBL" id="KAE8126252.1"/>
    </source>
</evidence>
<dbReference type="CDD" id="cd06587">
    <property type="entry name" value="VOC"/>
    <property type="match status" value="1"/>
</dbReference>
<dbReference type="GO" id="GO:0046872">
    <property type="term" value="F:metal ion binding"/>
    <property type="evidence" value="ECO:0007669"/>
    <property type="project" value="UniProtKB-KW"/>
</dbReference>
<dbReference type="Pfam" id="PF00903">
    <property type="entry name" value="Glyoxalase"/>
    <property type="match status" value="1"/>
</dbReference>
<dbReference type="GO" id="GO:0004493">
    <property type="term" value="F:methylmalonyl-CoA epimerase activity"/>
    <property type="evidence" value="ECO:0007669"/>
    <property type="project" value="TreeGrafter"/>
</dbReference>
<dbReference type="PROSITE" id="PS51819">
    <property type="entry name" value="VOC"/>
    <property type="match status" value="1"/>
</dbReference>
<accession>A0A5N6S5C3</accession>
<dbReference type="RefSeq" id="WP_152581849.1">
    <property type="nucleotide sequence ID" value="NZ_QDAG01000016.1"/>
</dbReference>
<dbReference type="Proteomes" id="UP000325415">
    <property type="component" value="Unassembled WGS sequence"/>
</dbReference>
<reference evidence="4 5" key="1">
    <citation type="submission" date="2018-04" db="EMBL/GenBank/DDBJ databases">
        <authorList>
            <person name="Eckel V.P."/>
            <person name="Vogel R.F."/>
        </authorList>
    </citation>
    <scope>NUCLEOTIDE SEQUENCE [LARGE SCALE GENOMIC DNA]</scope>
    <source>
        <strain evidence="5">TMW 2.1764</strain>
    </source>
</reference>